<comment type="subcellular location">
    <subcellularLocation>
        <location evidence="2">Endomembrane system</location>
        <topology evidence="2">Multi-pass membrane protein</topology>
    </subcellularLocation>
    <subcellularLocation>
        <location evidence="3">Endosome membrane</location>
    </subcellularLocation>
</comment>
<dbReference type="GO" id="GO:0006826">
    <property type="term" value="P:iron ion transport"/>
    <property type="evidence" value="ECO:0007669"/>
    <property type="project" value="UniProtKB-KW"/>
</dbReference>
<evidence type="ECO:0000256" key="5">
    <source>
        <dbReference type="ARBA" id="ARBA00022448"/>
    </source>
</evidence>
<evidence type="ECO:0000256" key="6">
    <source>
        <dbReference type="ARBA" id="ARBA00022496"/>
    </source>
</evidence>
<keyword evidence="17" id="KW-0446">Lipid-binding</keyword>
<evidence type="ECO:0000256" key="10">
    <source>
        <dbReference type="ARBA" id="ARBA00022753"/>
    </source>
</evidence>
<evidence type="ECO:0000256" key="21">
    <source>
        <dbReference type="SAM" id="Phobius"/>
    </source>
</evidence>
<dbReference type="Pfam" id="PF03807">
    <property type="entry name" value="F420_oxidored"/>
    <property type="match status" value="1"/>
</dbReference>
<proteinExistence type="inferred from homology"/>
<comment type="similarity">
    <text evidence="4">Belongs to the STEAP family.</text>
</comment>
<dbReference type="PANTHER" id="PTHR14239:SF8">
    <property type="entry name" value="METALLOREDUCTASE STEAP3"/>
    <property type="match status" value="1"/>
</dbReference>
<evidence type="ECO:0000256" key="7">
    <source>
        <dbReference type="ARBA" id="ARBA00022630"/>
    </source>
</evidence>
<keyword evidence="24" id="KW-1185">Reference proteome</keyword>
<sequence>MPQEDMKKLLLTSPRALESSQSEPGSPVVGILGTGDFSRSLATRLVACGYRVVVGSRTPKRWSSLFPEEAEVTSQEEAVSQADLVFVALFVEHYSTLTGLKELLAGKILVDVSNSTQLSQNQPSNAENLANLFPDSVVVKGFNVISAWTLQTGPRDGSRQVLLCSDSSQAKSTVVQLCRAMGFVPVDMGRLSSARDLENVTLRLFPAWRAPVLCVFVLFLFFYSYNFLRDVLHPYATEGKNAFYKLPVELVNVTLPCVALVMLALVYLAGLAAAFTQLSRGTKYSRFPGWLDRWLRARKQLGLLSFLCAALHAVYSLCLPMRRSARYKLLNAAFKQAHVGLPVSAHFRRLPTPTWTSGAPVVCRERSCALIELVLLGKMAQAEFEKAAEEVKMLKSRPDQVEVMEIYGLYKQATVGDVDVARPGMFDFTGKTKWDAWNAKKGISKDEAMSTYVTKVEELKAKYGLETK</sequence>
<evidence type="ECO:0000256" key="19">
    <source>
        <dbReference type="ARBA" id="ARBA00048958"/>
    </source>
</evidence>
<dbReference type="PRINTS" id="PR00689">
    <property type="entry name" value="ACOABINDINGP"/>
</dbReference>
<dbReference type="Ensembl" id="ENSDCDT00010053456.1">
    <property type="protein sequence ID" value="ENSDCDP00010043397.1"/>
    <property type="gene ID" value="ENSDCDG00010027091.1"/>
</dbReference>
<dbReference type="InterPro" id="IPR028939">
    <property type="entry name" value="P5C_Rdtase_cat_N"/>
</dbReference>
<evidence type="ECO:0000256" key="3">
    <source>
        <dbReference type="ARBA" id="ARBA00004608"/>
    </source>
</evidence>
<keyword evidence="18 21" id="KW-0472">Membrane</keyword>
<evidence type="ECO:0000256" key="9">
    <source>
        <dbReference type="ARBA" id="ARBA00022723"/>
    </source>
</evidence>
<gene>
    <name evidence="23" type="primary">STEAP3</name>
</gene>
<keyword evidence="5" id="KW-0813">Transport</keyword>
<evidence type="ECO:0000256" key="14">
    <source>
        <dbReference type="ARBA" id="ARBA00023004"/>
    </source>
</evidence>
<keyword evidence="13" id="KW-0560">Oxidoreductase</keyword>
<dbReference type="GO" id="GO:0000062">
    <property type="term" value="F:fatty-acyl-CoA binding"/>
    <property type="evidence" value="ECO:0007669"/>
    <property type="project" value="InterPro"/>
</dbReference>
<reference evidence="23" key="3">
    <citation type="submission" date="2025-09" db="UniProtKB">
        <authorList>
            <consortium name="Ensembl"/>
        </authorList>
    </citation>
    <scope>IDENTIFICATION</scope>
</reference>
<dbReference type="Gene3D" id="3.40.50.720">
    <property type="entry name" value="NAD(P)-binding Rossmann-like Domain"/>
    <property type="match status" value="1"/>
</dbReference>
<dbReference type="InterPro" id="IPR036291">
    <property type="entry name" value="NAD(P)-bd_dom_sf"/>
</dbReference>
<name>A0AAY4DCY8_9TELE</name>
<evidence type="ECO:0000256" key="16">
    <source>
        <dbReference type="ARBA" id="ARBA00023065"/>
    </source>
</evidence>
<dbReference type="InterPro" id="IPR051267">
    <property type="entry name" value="STEAP_metalloreductase"/>
</dbReference>
<evidence type="ECO:0000256" key="13">
    <source>
        <dbReference type="ARBA" id="ARBA00023002"/>
    </source>
</evidence>
<evidence type="ECO:0000256" key="12">
    <source>
        <dbReference type="ARBA" id="ARBA00022989"/>
    </source>
</evidence>
<dbReference type="GO" id="GO:0015677">
    <property type="term" value="P:copper ion import"/>
    <property type="evidence" value="ECO:0007669"/>
    <property type="project" value="TreeGrafter"/>
</dbReference>
<keyword evidence="7" id="KW-0285">Flavoprotein</keyword>
<evidence type="ECO:0000256" key="20">
    <source>
        <dbReference type="ARBA" id="ARBA00049387"/>
    </source>
</evidence>
<dbReference type="SUPFAM" id="SSF51735">
    <property type="entry name" value="NAD(P)-binding Rossmann-fold domains"/>
    <property type="match status" value="1"/>
</dbReference>
<keyword evidence="16" id="KW-0406">Ion transport</keyword>
<dbReference type="FunFam" id="1.20.80.10:FF:000010">
    <property type="entry name" value="Acyl-CoA-binding domain-containing protein 5"/>
    <property type="match status" value="1"/>
</dbReference>
<protein>
    <recommendedName>
        <fullName evidence="22">ACB domain-containing protein</fullName>
    </recommendedName>
</protein>
<dbReference type="GO" id="GO:0046872">
    <property type="term" value="F:metal ion binding"/>
    <property type="evidence" value="ECO:0007669"/>
    <property type="project" value="UniProtKB-KW"/>
</dbReference>
<dbReference type="AlphaFoldDB" id="A0AAY4DCY8"/>
<dbReference type="InterPro" id="IPR014352">
    <property type="entry name" value="FERM/acyl-CoA-bd_prot_sf"/>
</dbReference>
<dbReference type="GO" id="GO:0005886">
    <property type="term" value="C:plasma membrane"/>
    <property type="evidence" value="ECO:0007669"/>
    <property type="project" value="TreeGrafter"/>
</dbReference>
<comment type="catalytic activity">
    <reaction evidence="20">
        <text>2 Fe(2+) + NADP(+) + H(+) = 2 Fe(3+) + NADPH</text>
        <dbReference type="Rhea" id="RHEA:71767"/>
        <dbReference type="ChEBI" id="CHEBI:15378"/>
        <dbReference type="ChEBI" id="CHEBI:29033"/>
        <dbReference type="ChEBI" id="CHEBI:29034"/>
        <dbReference type="ChEBI" id="CHEBI:57783"/>
        <dbReference type="ChEBI" id="CHEBI:58349"/>
    </reaction>
    <physiologicalReaction direction="right-to-left" evidence="20">
        <dbReference type="Rhea" id="RHEA:71769"/>
    </physiologicalReaction>
</comment>
<keyword evidence="15" id="KW-0175">Coiled coil</keyword>
<evidence type="ECO:0000256" key="1">
    <source>
        <dbReference type="ARBA" id="ARBA00001974"/>
    </source>
</evidence>
<reference evidence="23" key="2">
    <citation type="submission" date="2025-08" db="UniProtKB">
        <authorList>
            <consortium name="Ensembl"/>
        </authorList>
    </citation>
    <scope>IDENTIFICATION</scope>
</reference>
<evidence type="ECO:0000313" key="23">
    <source>
        <dbReference type="Ensembl" id="ENSDCDP00010043397.1"/>
    </source>
</evidence>
<reference evidence="23 24" key="1">
    <citation type="submission" date="2020-06" db="EMBL/GenBank/DDBJ databases">
        <authorList>
            <consortium name="Wellcome Sanger Institute Data Sharing"/>
        </authorList>
    </citation>
    <scope>NUCLEOTIDE SEQUENCE [LARGE SCALE GENOMIC DNA]</scope>
</reference>
<accession>A0AAY4DCY8</accession>
<dbReference type="GO" id="GO:0008823">
    <property type="term" value="F:cupric reductase (NADH) activity"/>
    <property type="evidence" value="ECO:0007669"/>
    <property type="project" value="TreeGrafter"/>
</dbReference>
<feature type="transmembrane region" description="Helical" evidence="21">
    <location>
        <begin position="207"/>
        <end position="225"/>
    </location>
</feature>
<dbReference type="FunFam" id="3.40.50.720:FF:000051">
    <property type="entry name" value="STEAP2 metalloreductase"/>
    <property type="match status" value="1"/>
</dbReference>
<keyword evidence="12 21" id="KW-1133">Transmembrane helix</keyword>
<dbReference type="Proteomes" id="UP000694580">
    <property type="component" value="Chromosome 5"/>
</dbReference>
<evidence type="ECO:0000256" key="2">
    <source>
        <dbReference type="ARBA" id="ARBA00004127"/>
    </source>
</evidence>
<evidence type="ECO:0000256" key="17">
    <source>
        <dbReference type="ARBA" id="ARBA00023121"/>
    </source>
</evidence>
<feature type="transmembrane region" description="Helical" evidence="21">
    <location>
        <begin position="253"/>
        <end position="276"/>
    </location>
</feature>
<organism evidence="23 24">
    <name type="scientific">Denticeps clupeoides</name>
    <name type="common">denticle herring</name>
    <dbReference type="NCBI Taxonomy" id="299321"/>
    <lineage>
        <taxon>Eukaryota</taxon>
        <taxon>Metazoa</taxon>
        <taxon>Chordata</taxon>
        <taxon>Craniata</taxon>
        <taxon>Vertebrata</taxon>
        <taxon>Euteleostomi</taxon>
        <taxon>Actinopterygii</taxon>
        <taxon>Neopterygii</taxon>
        <taxon>Teleostei</taxon>
        <taxon>Clupei</taxon>
        <taxon>Clupeiformes</taxon>
        <taxon>Denticipitoidei</taxon>
        <taxon>Denticipitidae</taxon>
        <taxon>Denticeps</taxon>
    </lineage>
</organism>
<evidence type="ECO:0000256" key="15">
    <source>
        <dbReference type="ARBA" id="ARBA00023054"/>
    </source>
</evidence>
<evidence type="ECO:0000256" key="8">
    <source>
        <dbReference type="ARBA" id="ARBA00022692"/>
    </source>
</evidence>
<dbReference type="GO" id="GO:0010008">
    <property type="term" value="C:endosome membrane"/>
    <property type="evidence" value="ECO:0007669"/>
    <property type="project" value="UniProtKB-SubCell"/>
</dbReference>
<dbReference type="PROSITE" id="PS51228">
    <property type="entry name" value="ACB_2"/>
    <property type="match status" value="1"/>
</dbReference>
<evidence type="ECO:0000256" key="11">
    <source>
        <dbReference type="ARBA" id="ARBA00022827"/>
    </source>
</evidence>
<dbReference type="Pfam" id="PF00887">
    <property type="entry name" value="ACBP"/>
    <property type="match status" value="1"/>
</dbReference>
<feature type="domain" description="ACB" evidence="22">
    <location>
        <begin position="380"/>
        <end position="465"/>
    </location>
</feature>
<dbReference type="CDD" id="cd00435">
    <property type="entry name" value="ACBP"/>
    <property type="match status" value="1"/>
</dbReference>
<dbReference type="SUPFAM" id="SSF47027">
    <property type="entry name" value="Acyl-CoA binding protein"/>
    <property type="match status" value="1"/>
</dbReference>
<keyword evidence="11" id="KW-0274">FAD</keyword>
<dbReference type="InterPro" id="IPR035984">
    <property type="entry name" value="Acyl-CoA-binding_sf"/>
</dbReference>
<keyword evidence="14" id="KW-0408">Iron</keyword>
<keyword evidence="10" id="KW-0967">Endosome</keyword>
<dbReference type="Gene3D" id="1.20.80.10">
    <property type="match status" value="1"/>
</dbReference>
<comment type="cofactor">
    <cofactor evidence="1">
        <name>FAD</name>
        <dbReference type="ChEBI" id="CHEBI:57692"/>
    </cofactor>
</comment>
<evidence type="ECO:0000259" key="22">
    <source>
        <dbReference type="PROSITE" id="PS51228"/>
    </source>
</evidence>
<evidence type="ECO:0000313" key="24">
    <source>
        <dbReference type="Proteomes" id="UP000694580"/>
    </source>
</evidence>
<evidence type="ECO:0000256" key="4">
    <source>
        <dbReference type="ARBA" id="ARBA00007729"/>
    </source>
</evidence>
<dbReference type="InterPro" id="IPR000582">
    <property type="entry name" value="Acyl-CoA-binding_protein"/>
</dbReference>
<feature type="transmembrane region" description="Helical" evidence="21">
    <location>
        <begin position="301"/>
        <end position="322"/>
    </location>
</feature>
<comment type="catalytic activity">
    <reaction evidence="19">
        <text>2 Cu(+) + NADP(+) + H(+) = 2 Cu(2+) + NADPH</text>
        <dbReference type="Rhea" id="RHEA:71771"/>
        <dbReference type="ChEBI" id="CHEBI:15378"/>
        <dbReference type="ChEBI" id="CHEBI:29036"/>
        <dbReference type="ChEBI" id="CHEBI:49552"/>
        <dbReference type="ChEBI" id="CHEBI:57783"/>
        <dbReference type="ChEBI" id="CHEBI:58349"/>
    </reaction>
    <physiologicalReaction direction="right-to-left" evidence="19">
        <dbReference type="Rhea" id="RHEA:71773"/>
    </physiologicalReaction>
</comment>
<dbReference type="GO" id="GO:0052851">
    <property type="term" value="F:ferric-chelate reductase (NADPH) activity"/>
    <property type="evidence" value="ECO:0007669"/>
    <property type="project" value="TreeGrafter"/>
</dbReference>
<evidence type="ECO:0000256" key="18">
    <source>
        <dbReference type="ARBA" id="ARBA00023136"/>
    </source>
</evidence>
<keyword evidence="8 21" id="KW-0812">Transmembrane</keyword>
<dbReference type="GeneTree" id="ENSGT00390000008042"/>
<dbReference type="PANTHER" id="PTHR14239">
    <property type="entry name" value="DUDULIN-RELATED"/>
    <property type="match status" value="1"/>
</dbReference>
<keyword evidence="9" id="KW-0479">Metal-binding</keyword>
<keyword evidence="6" id="KW-0410">Iron transport</keyword>